<evidence type="ECO:0000256" key="4">
    <source>
        <dbReference type="ARBA" id="ARBA00023136"/>
    </source>
</evidence>
<proteinExistence type="predicted"/>
<comment type="subcellular location">
    <subcellularLocation>
        <location evidence="1">Membrane</location>
        <topology evidence="1">Multi-pass membrane protein</topology>
    </subcellularLocation>
</comment>
<feature type="transmembrane region" description="Helical" evidence="5">
    <location>
        <begin position="37"/>
        <end position="58"/>
    </location>
</feature>
<dbReference type="EMBL" id="CAJNOE010000177">
    <property type="protein sequence ID" value="CAF1015568.1"/>
    <property type="molecule type" value="Genomic_DNA"/>
</dbReference>
<evidence type="ECO:0008006" key="8">
    <source>
        <dbReference type="Google" id="ProtNLM"/>
    </source>
</evidence>
<reference evidence="6" key="1">
    <citation type="submission" date="2021-02" db="EMBL/GenBank/DDBJ databases">
        <authorList>
            <person name="Nowell W R."/>
        </authorList>
    </citation>
    <scope>NUCLEOTIDE SEQUENCE</scope>
</reference>
<feature type="transmembrane region" description="Helical" evidence="5">
    <location>
        <begin position="7"/>
        <end position="25"/>
    </location>
</feature>
<dbReference type="InterPro" id="IPR006214">
    <property type="entry name" value="Bax_inhibitor_1-related"/>
</dbReference>
<evidence type="ECO:0000256" key="3">
    <source>
        <dbReference type="ARBA" id="ARBA00022989"/>
    </source>
</evidence>
<comment type="caution">
    <text evidence="6">The sequence shown here is derived from an EMBL/GenBank/DDBJ whole genome shotgun (WGS) entry which is preliminary data.</text>
</comment>
<sequence>MRGINLYFGLAIACGYVLYDTQLIIERANNGDMHYVKHALLLFTDLVDIFVRILIILIKNSTNKEKKNKNR</sequence>
<evidence type="ECO:0000256" key="2">
    <source>
        <dbReference type="ARBA" id="ARBA00022692"/>
    </source>
</evidence>
<keyword evidence="4 5" id="KW-0472">Membrane</keyword>
<dbReference type="GO" id="GO:0016020">
    <property type="term" value="C:membrane"/>
    <property type="evidence" value="ECO:0007669"/>
    <property type="project" value="UniProtKB-SubCell"/>
</dbReference>
<protein>
    <recommendedName>
        <fullName evidence="8">Bax inhibitor 1-like protein</fullName>
    </recommendedName>
</protein>
<gene>
    <name evidence="6" type="ORF">IZO911_LOCUS18424</name>
</gene>
<keyword evidence="3 5" id="KW-1133">Transmembrane helix</keyword>
<dbReference type="Proteomes" id="UP000663860">
    <property type="component" value="Unassembled WGS sequence"/>
</dbReference>
<accession>A0A814HUE4</accession>
<name>A0A814HUE4_9BILA</name>
<evidence type="ECO:0000313" key="6">
    <source>
        <dbReference type="EMBL" id="CAF1015568.1"/>
    </source>
</evidence>
<dbReference type="AlphaFoldDB" id="A0A814HUE4"/>
<evidence type="ECO:0000256" key="1">
    <source>
        <dbReference type="ARBA" id="ARBA00004141"/>
    </source>
</evidence>
<dbReference type="Pfam" id="PF01027">
    <property type="entry name" value="Bax1-I"/>
    <property type="match status" value="1"/>
</dbReference>
<keyword evidence="2 5" id="KW-0812">Transmembrane</keyword>
<evidence type="ECO:0000313" key="7">
    <source>
        <dbReference type="Proteomes" id="UP000663860"/>
    </source>
</evidence>
<organism evidence="6 7">
    <name type="scientific">Adineta steineri</name>
    <dbReference type="NCBI Taxonomy" id="433720"/>
    <lineage>
        <taxon>Eukaryota</taxon>
        <taxon>Metazoa</taxon>
        <taxon>Spiralia</taxon>
        <taxon>Gnathifera</taxon>
        <taxon>Rotifera</taxon>
        <taxon>Eurotatoria</taxon>
        <taxon>Bdelloidea</taxon>
        <taxon>Adinetida</taxon>
        <taxon>Adinetidae</taxon>
        <taxon>Adineta</taxon>
    </lineage>
</organism>
<evidence type="ECO:0000256" key="5">
    <source>
        <dbReference type="SAM" id="Phobius"/>
    </source>
</evidence>